<reference evidence="12" key="1">
    <citation type="submission" date="2016-04" db="EMBL/GenBank/DDBJ databases">
        <authorList>
            <person name="Waterworth S."/>
            <person name="Matcher G."/>
        </authorList>
    </citation>
    <scope>NUCLEOTIDE SEQUENCE [LARGE SCALE GENOMIC DNA]</scope>
    <source>
        <strain evidence="12">RuSp02-3</strain>
    </source>
</reference>
<dbReference type="Proteomes" id="UP000594975">
    <property type="component" value="Chromosome"/>
</dbReference>
<feature type="binding site" evidence="8">
    <location>
        <begin position="111"/>
        <end position="112"/>
    </location>
    <ligand>
        <name>substrate</name>
    </ligand>
</feature>
<reference evidence="10 12" key="3">
    <citation type="submission" date="2016-06" db="EMBL/GenBank/DDBJ databases">
        <title>Identification of putative biosynthetic pathways for the production of bioactive secondary metabolites by the marine actinomycete Kocuria kristinae RUTW2-3.</title>
        <authorList>
            <person name="Waterworth S.C."/>
            <person name="Walmsley T.A."/>
            <person name="Matongo T."/>
            <person name="Davies-Coleman M.T."/>
            <person name="Dorrington R.A."/>
        </authorList>
    </citation>
    <scope>NUCLEOTIDE SEQUENCE [LARGE SCALE GENOMIC DNA]</scope>
    <source>
        <strain evidence="12">RuSp02-3</strain>
        <strain evidence="10">RUTW2-3</strain>
    </source>
</reference>
<dbReference type="PROSITE" id="PS01326">
    <property type="entry name" value="DAP_EPIMERASE"/>
    <property type="match status" value="1"/>
</dbReference>
<comment type="caution">
    <text evidence="8">Lacks conserved residue(s) required for the propagation of feature annotation.</text>
</comment>
<evidence type="ECO:0000313" key="13">
    <source>
        <dbReference type="Proteomes" id="UP000594975"/>
    </source>
</evidence>
<evidence type="ECO:0000256" key="8">
    <source>
        <dbReference type="HAMAP-Rule" id="MF_00197"/>
    </source>
</evidence>
<keyword evidence="6 8" id="KW-0413">Isomerase</keyword>
<evidence type="ECO:0000313" key="10">
    <source>
        <dbReference type="EMBL" id="OAX51219.1"/>
    </source>
</evidence>
<evidence type="ECO:0000313" key="12">
    <source>
        <dbReference type="Proteomes" id="UP000053171"/>
    </source>
</evidence>
<evidence type="ECO:0000256" key="4">
    <source>
        <dbReference type="ARBA" id="ARBA00022605"/>
    </source>
</evidence>
<keyword evidence="5 8" id="KW-0457">Lysine biosynthesis</keyword>
<keyword evidence="12" id="KW-1185">Reference proteome</keyword>
<comment type="function">
    <text evidence="8">Catalyzes the stereoinversion of LL-2,6-diaminopimelate (L,L-DAP) to meso-diaminopimelate (meso-DAP), a precursor of L-lysine and an essential component of the bacterial peptidoglycan.</text>
</comment>
<dbReference type="Pfam" id="PF01678">
    <property type="entry name" value="DAP_epimerase"/>
    <property type="match status" value="2"/>
</dbReference>
<feature type="active site" description="Proton acceptor" evidence="8">
    <location>
        <position position="262"/>
    </location>
</feature>
<feature type="binding site" evidence="8">
    <location>
        <position position="228"/>
    </location>
    <ligand>
        <name>substrate</name>
    </ligand>
</feature>
<feature type="binding site" evidence="8">
    <location>
        <position position="36"/>
    </location>
    <ligand>
        <name>substrate</name>
    </ligand>
</feature>
<dbReference type="GO" id="GO:0005829">
    <property type="term" value="C:cytosol"/>
    <property type="evidence" value="ECO:0007669"/>
    <property type="project" value="TreeGrafter"/>
</dbReference>
<feature type="site" description="Could be important to modulate the pK values of the two catalytic cysteine residues" evidence="8">
    <location>
        <position position="197"/>
    </location>
</feature>
<dbReference type="InterPro" id="IPR001653">
    <property type="entry name" value="DAP_epimerase_DapF"/>
</dbReference>
<name>A0A147E9E8_9MICC</name>
<organism evidence="11 13">
    <name type="scientific">Rothia kristinae</name>
    <dbReference type="NCBI Taxonomy" id="37923"/>
    <lineage>
        <taxon>Bacteria</taxon>
        <taxon>Bacillati</taxon>
        <taxon>Actinomycetota</taxon>
        <taxon>Actinomycetes</taxon>
        <taxon>Micrococcales</taxon>
        <taxon>Micrococcaceae</taxon>
        <taxon>Rothia</taxon>
    </lineage>
</organism>
<dbReference type="EMBL" id="LJBJ02000030">
    <property type="protein sequence ID" value="OAX51219.1"/>
    <property type="molecule type" value="Genomic_DNA"/>
</dbReference>
<dbReference type="EMBL" id="CP065738">
    <property type="protein sequence ID" value="QPT53114.1"/>
    <property type="molecule type" value="Genomic_DNA"/>
</dbReference>
<dbReference type="KEGG" id="rkr:I6G21_07370"/>
<feature type="binding site" evidence="8">
    <location>
        <begin position="253"/>
        <end position="254"/>
    </location>
    <ligand>
        <name>substrate</name>
    </ligand>
</feature>
<evidence type="ECO:0000256" key="5">
    <source>
        <dbReference type="ARBA" id="ARBA00023154"/>
    </source>
</evidence>
<evidence type="ECO:0000256" key="9">
    <source>
        <dbReference type="PROSITE-ProRule" id="PRU10125"/>
    </source>
</evidence>
<dbReference type="InterPro" id="IPR018510">
    <property type="entry name" value="DAP_epimerase_AS"/>
</dbReference>
<evidence type="ECO:0000256" key="7">
    <source>
        <dbReference type="ARBA" id="ARBA00051712"/>
    </source>
</evidence>
<feature type="binding site" evidence="8">
    <location>
        <position position="101"/>
    </location>
    <ligand>
        <name>substrate</name>
    </ligand>
</feature>
<reference evidence="11 13" key="4">
    <citation type="submission" date="2020-12" db="EMBL/GenBank/DDBJ databases">
        <title>FDA dAtabase for Regulatory Grade micrObial Sequences (FDA-ARGOS): Supporting development and validation of Infectious Disease Dx tests.</title>
        <authorList>
            <person name="Sproer C."/>
            <person name="Gronow S."/>
            <person name="Severitt S."/>
            <person name="Schroder I."/>
            <person name="Tallon L."/>
            <person name="Sadzewicz L."/>
            <person name="Zhao X."/>
            <person name="Boylan J."/>
            <person name="Ott S."/>
            <person name="Bowen H."/>
            <person name="Vavikolanu K."/>
            <person name="Mehta A."/>
            <person name="Aluvathingal J."/>
            <person name="Nadendla S."/>
            <person name="Lowell S."/>
            <person name="Myers T."/>
            <person name="Yan Y."/>
            <person name="Sichtig H."/>
        </authorList>
    </citation>
    <scope>NUCLEOTIDE SEQUENCE [LARGE SCALE GENOMIC DNA]</scope>
    <source>
        <strain evidence="11 13">FDAARGOS_864</strain>
    </source>
</reference>
<comment type="subcellular location">
    <subcellularLocation>
        <location evidence="8">Cytoplasm</location>
    </subcellularLocation>
</comment>
<accession>A0A147E9E8</accession>
<evidence type="ECO:0000256" key="2">
    <source>
        <dbReference type="ARBA" id="ARBA00010219"/>
    </source>
</evidence>
<keyword evidence="8" id="KW-0963">Cytoplasm</keyword>
<feature type="active site" description="Proton donor" evidence="8">
    <location>
        <position position="110"/>
    </location>
</feature>
<evidence type="ECO:0000256" key="1">
    <source>
        <dbReference type="ARBA" id="ARBA00005196"/>
    </source>
</evidence>
<feature type="binding site" evidence="8">
    <location>
        <position position="195"/>
    </location>
    <ligand>
        <name>substrate</name>
    </ligand>
</feature>
<dbReference type="UniPathway" id="UPA00034">
    <property type="reaction ID" value="UER00025"/>
</dbReference>
<dbReference type="PATRIC" id="fig|37923.10.peg.1784"/>
<dbReference type="Proteomes" id="UP000053171">
    <property type="component" value="Unassembled WGS sequence"/>
</dbReference>
<reference evidence="10" key="2">
    <citation type="submission" date="2016-04" db="EMBL/GenBank/DDBJ databases">
        <authorList>
            <person name="Evans L.H."/>
            <person name="Alamgir A."/>
            <person name="Owens N."/>
            <person name="Weber N.D."/>
            <person name="Virtaneva K."/>
            <person name="Barbian K."/>
            <person name="Babar A."/>
            <person name="Rosenke K."/>
        </authorList>
    </citation>
    <scope>NUCLEOTIDE SEQUENCE [LARGE SCALE GENOMIC DNA]</scope>
    <source>
        <strain evidence="10">RUTW2-3</strain>
    </source>
</reference>
<evidence type="ECO:0000256" key="6">
    <source>
        <dbReference type="ARBA" id="ARBA00023235"/>
    </source>
</evidence>
<feature type="site" description="Could be important to modulate the pK values of the two catalytic cysteine residues" evidence="8">
    <location>
        <position position="253"/>
    </location>
</feature>
<dbReference type="Gene3D" id="3.10.310.10">
    <property type="entry name" value="Diaminopimelate Epimerase, Chain A, domain 1"/>
    <property type="match status" value="2"/>
</dbReference>
<evidence type="ECO:0000313" key="11">
    <source>
        <dbReference type="EMBL" id="QPT53114.1"/>
    </source>
</evidence>
<feature type="binding site" evidence="8">
    <location>
        <begin position="263"/>
        <end position="264"/>
    </location>
    <ligand>
        <name>substrate</name>
    </ligand>
</feature>
<comment type="pathway">
    <text evidence="1 8">Amino-acid biosynthesis; L-lysine biosynthesis via DAP pathway; DL-2,6-diaminopimelate from LL-2,6-diaminopimelate: step 1/1.</text>
</comment>
<dbReference type="GO" id="GO:0009089">
    <property type="term" value="P:lysine biosynthetic process via diaminopimelate"/>
    <property type="evidence" value="ECO:0007669"/>
    <property type="project" value="UniProtKB-UniRule"/>
</dbReference>
<dbReference type="EC" id="5.1.1.7" evidence="3 8"/>
<sequence length="323" mass="33566">MTTESTTAESTTAQTDASRWGELAGVTLSKGHGTGNDFLLLTDPEGSLELEGDLVAAVCDRHRGIGADGLIRAIRSQHLEAGRALAANGEDAPEWFMDYRNADGSLSEMCGNGVRVFAHHLIHAGLIELPEGETVRIGTRGGVKTVARVPGGYAVDMGPWGFIDGEQAREHGADCTVSARGLRTARPGLSITMGNPHTVVALADEAKLARLDLGTAPTVDPRPSAGTNVEFVVPRDAEEEDDGTGALVLRVSERGVGETLSCGTGACAAAAATRFWGGEDAPDEWRVGVPGGELGVTFVLGPDELEHVILSGPAELVGTVRLG</sequence>
<dbReference type="SUPFAM" id="SSF54506">
    <property type="entry name" value="Diaminopimelate epimerase-like"/>
    <property type="match status" value="2"/>
</dbReference>
<proteinExistence type="inferred from homology"/>
<evidence type="ECO:0000256" key="3">
    <source>
        <dbReference type="ARBA" id="ARBA00013080"/>
    </source>
</evidence>
<dbReference type="PANTHER" id="PTHR31689:SF0">
    <property type="entry name" value="DIAMINOPIMELATE EPIMERASE"/>
    <property type="match status" value="1"/>
</dbReference>
<comment type="subunit">
    <text evidence="8">Homodimer.</text>
</comment>
<dbReference type="PANTHER" id="PTHR31689">
    <property type="entry name" value="DIAMINOPIMELATE EPIMERASE, CHLOROPLASTIC"/>
    <property type="match status" value="1"/>
</dbReference>
<dbReference type="GeneID" id="61263202"/>
<protein>
    <recommendedName>
        <fullName evidence="3 8">Diaminopimelate epimerase</fullName>
        <shortName evidence="8">DAP epimerase</shortName>
        <ecNumber evidence="3 8">5.1.1.7</ecNumber>
    </recommendedName>
    <alternativeName>
        <fullName evidence="8">PLP-independent amino acid racemase</fullName>
    </alternativeName>
</protein>
<keyword evidence="4 8" id="KW-0028">Amino-acid biosynthesis</keyword>
<dbReference type="NCBIfam" id="TIGR00652">
    <property type="entry name" value="DapF"/>
    <property type="match status" value="1"/>
</dbReference>
<comment type="catalytic activity">
    <reaction evidence="7 8">
        <text>(2S,6S)-2,6-diaminopimelate = meso-2,6-diaminopimelate</text>
        <dbReference type="Rhea" id="RHEA:15393"/>
        <dbReference type="ChEBI" id="CHEBI:57609"/>
        <dbReference type="ChEBI" id="CHEBI:57791"/>
        <dbReference type="EC" id="5.1.1.7"/>
    </reaction>
</comment>
<comment type="similarity">
    <text evidence="2 8">Belongs to the diaminopimelate epimerase family.</text>
</comment>
<dbReference type="HAMAP" id="MF_00197">
    <property type="entry name" value="DAP_epimerase"/>
    <property type="match status" value="1"/>
</dbReference>
<dbReference type="GO" id="GO:0008837">
    <property type="term" value="F:diaminopimelate epimerase activity"/>
    <property type="evidence" value="ECO:0007669"/>
    <property type="project" value="UniProtKB-UniRule"/>
</dbReference>
<dbReference type="RefSeq" id="WP_058730808.1">
    <property type="nucleotide sequence ID" value="NZ_CP065738.1"/>
</dbReference>
<dbReference type="AlphaFoldDB" id="A0A147E9E8"/>
<feature type="active site" evidence="9">
    <location>
        <position position="110"/>
    </location>
</feature>
<gene>
    <name evidence="8" type="primary">dapF</name>
    <name evidence="10" type="ORF">AN277_0210045</name>
    <name evidence="11" type="ORF">I6G21_07370</name>
</gene>